<protein>
    <submittedName>
        <fullName evidence="2">Uncharacterized protein</fullName>
    </submittedName>
</protein>
<reference evidence="2 3" key="1">
    <citation type="submission" date="2023-03" db="EMBL/GenBank/DDBJ databases">
        <title>Genome insight into feeding habits of ladybird beetles.</title>
        <authorList>
            <person name="Li H.-S."/>
            <person name="Huang Y.-H."/>
            <person name="Pang H."/>
        </authorList>
    </citation>
    <scope>NUCLEOTIDE SEQUENCE [LARGE SCALE GENOMIC DNA]</scope>
    <source>
        <strain evidence="2">SYSU_2023b</strain>
        <tissue evidence="2">Whole body</tissue>
    </source>
</reference>
<organism evidence="2 3">
    <name type="scientific">Henosepilachna vigintioctopunctata</name>
    <dbReference type="NCBI Taxonomy" id="420089"/>
    <lineage>
        <taxon>Eukaryota</taxon>
        <taxon>Metazoa</taxon>
        <taxon>Ecdysozoa</taxon>
        <taxon>Arthropoda</taxon>
        <taxon>Hexapoda</taxon>
        <taxon>Insecta</taxon>
        <taxon>Pterygota</taxon>
        <taxon>Neoptera</taxon>
        <taxon>Endopterygota</taxon>
        <taxon>Coleoptera</taxon>
        <taxon>Polyphaga</taxon>
        <taxon>Cucujiformia</taxon>
        <taxon>Coccinelloidea</taxon>
        <taxon>Coccinellidae</taxon>
        <taxon>Epilachninae</taxon>
        <taxon>Epilachnini</taxon>
        <taxon>Henosepilachna</taxon>
    </lineage>
</organism>
<dbReference type="AlphaFoldDB" id="A0AAW1VD03"/>
<comment type="caution">
    <text evidence="2">The sequence shown here is derived from an EMBL/GenBank/DDBJ whole genome shotgun (WGS) entry which is preliminary data.</text>
</comment>
<evidence type="ECO:0000313" key="3">
    <source>
        <dbReference type="Proteomes" id="UP001431783"/>
    </source>
</evidence>
<gene>
    <name evidence="2" type="ORF">WA026_013407</name>
</gene>
<evidence type="ECO:0000256" key="1">
    <source>
        <dbReference type="SAM" id="SignalP"/>
    </source>
</evidence>
<feature type="signal peptide" evidence="1">
    <location>
        <begin position="1"/>
        <end position="20"/>
    </location>
</feature>
<name>A0AAW1VD03_9CUCU</name>
<evidence type="ECO:0000313" key="2">
    <source>
        <dbReference type="EMBL" id="KAK9891084.1"/>
    </source>
</evidence>
<accession>A0AAW1VD03</accession>
<sequence length="110" mass="12393">MMIKIFLFAVISSAIGGIIGDVKPPKPFSQNEENIQKDEAGRIFGPISPQSSGQFYPVHGVNNVPYGPDVYPGVYPPLYGGYPYYRPQMYGQSANYLQSFENYYRKNNKN</sequence>
<keyword evidence="3" id="KW-1185">Reference proteome</keyword>
<proteinExistence type="predicted"/>
<keyword evidence="1" id="KW-0732">Signal</keyword>
<dbReference type="Proteomes" id="UP001431783">
    <property type="component" value="Unassembled WGS sequence"/>
</dbReference>
<dbReference type="EMBL" id="JARQZJ010000127">
    <property type="protein sequence ID" value="KAK9891084.1"/>
    <property type="molecule type" value="Genomic_DNA"/>
</dbReference>
<feature type="chain" id="PRO_5043889753" evidence="1">
    <location>
        <begin position="21"/>
        <end position="110"/>
    </location>
</feature>